<dbReference type="PANTHER" id="PTHR46797:SF1">
    <property type="entry name" value="METHYLPHOSPHONATE SYNTHASE"/>
    <property type="match status" value="1"/>
</dbReference>
<feature type="compositionally biased region" description="Basic and acidic residues" evidence="2">
    <location>
        <begin position="35"/>
        <end position="52"/>
    </location>
</feature>
<feature type="region of interest" description="Disordered" evidence="2">
    <location>
        <begin position="171"/>
        <end position="193"/>
    </location>
</feature>
<evidence type="ECO:0000259" key="3">
    <source>
        <dbReference type="PROSITE" id="PS50943"/>
    </source>
</evidence>
<dbReference type="SMART" id="SM00530">
    <property type="entry name" value="HTH_XRE"/>
    <property type="match status" value="1"/>
</dbReference>
<reference evidence="4 5" key="1">
    <citation type="submission" date="2018-07" db="EMBL/GenBank/DDBJ databases">
        <title>Genomic Encyclopedia of Type Strains, Phase IV (KMG-IV): sequencing the most valuable type-strain genomes for metagenomic binning, comparative biology and taxonomic classification.</title>
        <authorList>
            <person name="Goeker M."/>
        </authorList>
    </citation>
    <scope>NUCLEOTIDE SEQUENCE [LARGE SCALE GENOMIC DNA]</scope>
    <source>
        <strain evidence="4 5">DSM 44952</strain>
    </source>
</reference>
<dbReference type="EMBL" id="QQAZ01000002">
    <property type="protein sequence ID" value="RDI54431.1"/>
    <property type="molecule type" value="Genomic_DNA"/>
</dbReference>
<dbReference type="Proteomes" id="UP000255355">
    <property type="component" value="Unassembled WGS sequence"/>
</dbReference>
<feature type="domain" description="HTH cro/C1-type" evidence="3">
    <location>
        <begin position="61"/>
        <end position="115"/>
    </location>
</feature>
<dbReference type="InterPro" id="IPR050807">
    <property type="entry name" value="TransReg_Diox_bact_type"/>
</dbReference>
<comment type="caution">
    <text evidence="4">The sequence shown here is derived from an EMBL/GenBank/DDBJ whole genome shotgun (WGS) entry which is preliminary data.</text>
</comment>
<dbReference type="InterPro" id="IPR001387">
    <property type="entry name" value="Cro/C1-type_HTH"/>
</dbReference>
<organism evidence="4 5">
    <name type="scientific">Nocardia mexicana</name>
    <dbReference type="NCBI Taxonomy" id="279262"/>
    <lineage>
        <taxon>Bacteria</taxon>
        <taxon>Bacillati</taxon>
        <taxon>Actinomycetota</taxon>
        <taxon>Actinomycetes</taxon>
        <taxon>Mycobacteriales</taxon>
        <taxon>Nocardiaceae</taxon>
        <taxon>Nocardia</taxon>
    </lineage>
</organism>
<accession>A0A370HD53</accession>
<feature type="region of interest" description="Disordered" evidence="2">
    <location>
        <begin position="26"/>
        <end position="52"/>
    </location>
</feature>
<name>A0A370HD53_9NOCA</name>
<dbReference type="PANTHER" id="PTHR46797">
    <property type="entry name" value="HTH-TYPE TRANSCRIPTIONAL REGULATOR"/>
    <property type="match status" value="1"/>
</dbReference>
<feature type="compositionally biased region" description="Basic and acidic residues" evidence="2">
    <location>
        <begin position="171"/>
        <end position="180"/>
    </location>
</feature>
<evidence type="ECO:0000256" key="1">
    <source>
        <dbReference type="ARBA" id="ARBA00023125"/>
    </source>
</evidence>
<feature type="region of interest" description="Disordered" evidence="2">
    <location>
        <begin position="68"/>
        <end position="94"/>
    </location>
</feature>
<proteinExistence type="predicted"/>
<dbReference type="Gene3D" id="1.10.260.40">
    <property type="entry name" value="lambda repressor-like DNA-binding domains"/>
    <property type="match status" value="1"/>
</dbReference>
<dbReference type="PROSITE" id="PS50943">
    <property type="entry name" value="HTH_CROC1"/>
    <property type="match status" value="1"/>
</dbReference>
<dbReference type="Pfam" id="PF13560">
    <property type="entry name" value="HTH_31"/>
    <property type="match status" value="1"/>
</dbReference>
<keyword evidence="1" id="KW-0238">DNA-binding</keyword>
<dbReference type="GO" id="GO:0003700">
    <property type="term" value="F:DNA-binding transcription factor activity"/>
    <property type="evidence" value="ECO:0007669"/>
    <property type="project" value="TreeGrafter"/>
</dbReference>
<dbReference type="AlphaFoldDB" id="A0A370HD53"/>
<evidence type="ECO:0000313" key="4">
    <source>
        <dbReference type="EMBL" id="RDI54431.1"/>
    </source>
</evidence>
<dbReference type="SUPFAM" id="SSF47413">
    <property type="entry name" value="lambda repressor-like DNA-binding domains"/>
    <property type="match status" value="1"/>
</dbReference>
<sequence length="193" mass="20705">MGDYALSGIGGHKAVGRLYARSMAEHPRLHSIPGGRDDRSPESPDETVREPLWREVLGERLRSLRQDQSETLAETAGRAGVSPQYLSEVERGRKEPSSEMIAALAGALGTSLGGLTEQVADELRRQRRLALARSAARRGNAVPSMLVGARGTAPADLIEVARKVRRIDLTRADAPDRSAPDRPAGPTLMALAA</sequence>
<dbReference type="InterPro" id="IPR010982">
    <property type="entry name" value="Lambda_DNA-bd_dom_sf"/>
</dbReference>
<dbReference type="STRING" id="1210089.GCA_001613165_04883"/>
<evidence type="ECO:0000313" key="5">
    <source>
        <dbReference type="Proteomes" id="UP000255355"/>
    </source>
</evidence>
<keyword evidence="5" id="KW-1185">Reference proteome</keyword>
<protein>
    <submittedName>
        <fullName evidence="4">Transcriptional regulator with XRE-family HTH domain</fullName>
    </submittedName>
</protein>
<gene>
    <name evidence="4" type="ORF">DFR68_102558</name>
</gene>
<dbReference type="CDD" id="cd00093">
    <property type="entry name" value="HTH_XRE"/>
    <property type="match status" value="1"/>
</dbReference>
<evidence type="ECO:0000256" key="2">
    <source>
        <dbReference type="SAM" id="MobiDB-lite"/>
    </source>
</evidence>
<dbReference type="GO" id="GO:0005829">
    <property type="term" value="C:cytosol"/>
    <property type="evidence" value="ECO:0007669"/>
    <property type="project" value="TreeGrafter"/>
</dbReference>
<dbReference type="GO" id="GO:0003677">
    <property type="term" value="F:DNA binding"/>
    <property type="evidence" value="ECO:0007669"/>
    <property type="project" value="UniProtKB-KW"/>
</dbReference>